<dbReference type="GO" id="GO:0003677">
    <property type="term" value="F:DNA binding"/>
    <property type="evidence" value="ECO:0007669"/>
    <property type="project" value="UniProtKB-KW"/>
</dbReference>
<dbReference type="EMBL" id="CP046123">
    <property type="protein sequence ID" value="QGN30320.1"/>
    <property type="molecule type" value="Genomic_DNA"/>
</dbReference>
<evidence type="ECO:0000313" key="5">
    <source>
        <dbReference type="EMBL" id="QGN30320.1"/>
    </source>
</evidence>
<dbReference type="SUPFAM" id="SSF56349">
    <property type="entry name" value="DNA breaking-rejoining enzymes"/>
    <property type="match status" value="1"/>
</dbReference>
<accession>A0ABD6Z1F1</accession>
<evidence type="ECO:0000313" key="6">
    <source>
        <dbReference type="Proteomes" id="UP000422837"/>
    </source>
</evidence>
<gene>
    <name evidence="5" type="ORF">GFU50_12725</name>
</gene>
<dbReference type="Gene3D" id="1.10.150.130">
    <property type="match status" value="1"/>
</dbReference>
<dbReference type="CDD" id="cd01189">
    <property type="entry name" value="INT_ICEBs1_C_like"/>
    <property type="match status" value="1"/>
</dbReference>
<dbReference type="RefSeq" id="WP_154694574.1">
    <property type="nucleotide sequence ID" value="NZ_CP046123.1"/>
</dbReference>
<dbReference type="AlphaFoldDB" id="A0ABD6Z1F1"/>
<dbReference type="Pfam" id="PF14657">
    <property type="entry name" value="Arm-DNA-bind_4"/>
    <property type="match status" value="1"/>
</dbReference>
<organism evidence="5 6">
    <name type="scientific">Enterococcus casseliflavus</name>
    <name type="common">Enterococcus flavescens</name>
    <dbReference type="NCBI Taxonomy" id="37734"/>
    <lineage>
        <taxon>Bacteria</taxon>
        <taxon>Bacillati</taxon>
        <taxon>Bacillota</taxon>
        <taxon>Bacilli</taxon>
        <taxon>Lactobacillales</taxon>
        <taxon>Enterococcaceae</taxon>
        <taxon>Enterococcus</taxon>
    </lineage>
</organism>
<dbReference type="PROSITE" id="PS51898">
    <property type="entry name" value="TYR_RECOMBINASE"/>
    <property type="match status" value="1"/>
</dbReference>
<reference evidence="5 6" key="1">
    <citation type="submission" date="2019-11" db="EMBL/GenBank/DDBJ databases">
        <title>Detection and genome characteristic of a blood enterococcus casselifavus isolate from Zhengzhou,china.</title>
        <authorList>
            <person name="Wen P."/>
        </authorList>
    </citation>
    <scope>NUCLEOTIDE SEQUENCE [LARGE SCALE GENOMIC DNA]</scope>
    <source>
        <strain evidence="5 6">EC291</strain>
    </source>
</reference>
<dbReference type="PANTHER" id="PTHR30349">
    <property type="entry name" value="PHAGE INTEGRASE-RELATED"/>
    <property type="match status" value="1"/>
</dbReference>
<evidence type="ECO:0000256" key="2">
    <source>
        <dbReference type="ARBA" id="ARBA00023125"/>
    </source>
</evidence>
<protein>
    <submittedName>
        <fullName evidence="5">Tyrosine-type recombinase/integrase</fullName>
    </submittedName>
</protein>
<dbReference type="InterPro" id="IPR002104">
    <property type="entry name" value="Integrase_catalytic"/>
</dbReference>
<name>A0ABD6Z1F1_ENTCA</name>
<keyword evidence="3" id="KW-0233">DNA recombination</keyword>
<keyword evidence="2" id="KW-0238">DNA-binding</keyword>
<feature type="domain" description="Tyr recombinase" evidence="4">
    <location>
        <begin position="165"/>
        <end position="367"/>
    </location>
</feature>
<proteinExistence type="inferred from homology"/>
<dbReference type="InterPro" id="IPR010998">
    <property type="entry name" value="Integrase_recombinase_N"/>
</dbReference>
<dbReference type="GO" id="GO:0006310">
    <property type="term" value="P:DNA recombination"/>
    <property type="evidence" value="ECO:0007669"/>
    <property type="project" value="UniProtKB-KW"/>
</dbReference>
<comment type="similarity">
    <text evidence="1">Belongs to the 'phage' integrase family.</text>
</comment>
<sequence>MASIQKKENGWQYRVSYKDTDGKYKTKTKGKFATKKEAHLAAAAIEKKLTEGFRISDSDQEFSVYFREWYEVYRKGKFSKANDADIEKSIKFAEANFKGIKLKDLNRKIYQQKLNEFAKTRRTSTVSKIHIYMKAAIQDALQEGIIFKDPTYKVSSRGGVSDKSDRDKFLSYNETKKLTNSLIDGIKPTYVSRYMILLGIATGMRYAEILGLTWNCIDFEDKTVRVEKTWDYVYKQDFSNTKNYQSMRLITVDDFTLDLLKQLKKHQREYYFGRILKNEKNLVFLNDDMELISNSAVNKTLKKHQKKIGIDQPINFHGLRHTHASILIYQGVNLKYVSRRLGHKKIETTLGIYQHILDEMEQKESQIVSTTMGELFA</sequence>
<dbReference type="PANTHER" id="PTHR30349:SF64">
    <property type="entry name" value="PROPHAGE INTEGRASE INTD-RELATED"/>
    <property type="match status" value="1"/>
</dbReference>
<dbReference type="InterPro" id="IPR028259">
    <property type="entry name" value="AP2-like_int_N"/>
</dbReference>
<evidence type="ECO:0000259" key="4">
    <source>
        <dbReference type="PROSITE" id="PS51898"/>
    </source>
</evidence>
<dbReference type="InterPro" id="IPR050090">
    <property type="entry name" value="Tyrosine_recombinase_XerCD"/>
</dbReference>
<evidence type="ECO:0000256" key="3">
    <source>
        <dbReference type="ARBA" id="ARBA00023172"/>
    </source>
</evidence>
<dbReference type="InterPro" id="IPR011010">
    <property type="entry name" value="DNA_brk_join_enz"/>
</dbReference>
<dbReference type="InterPro" id="IPR013762">
    <property type="entry name" value="Integrase-like_cat_sf"/>
</dbReference>
<dbReference type="Pfam" id="PF00589">
    <property type="entry name" value="Phage_integrase"/>
    <property type="match status" value="1"/>
</dbReference>
<dbReference type="Gene3D" id="1.10.443.10">
    <property type="entry name" value="Intergrase catalytic core"/>
    <property type="match status" value="1"/>
</dbReference>
<evidence type="ECO:0000256" key="1">
    <source>
        <dbReference type="ARBA" id="ARBA00008857"/>
    </source>
</evidence>
<dbReference type="Proteomes" id="UP000422837">
    <property type="component" value="Chromosome"/>
</dbReference>